<dbReference type="Pfam" id="PF00570">
    <property type="entry name" value="HRDC"/>
    <property type="match status" value="1"/>
</dbReference>
<dbReference type="PROSITE" id="PS50967">
    <property type="entry name" value="HRDC"/>
    <property type="match status" value="1"/>
</dbReference>
<dbReference type="RefSeq" id="WP_170145337.1">
    <property type="nucleotide sequence ID" value="NZ_MCHY01000008.1"/>
</dbReference>
<dbReference type="AlphaFoldDB" id="A0A419SKW0"/>
<dbReference type="GO" id="GO:0016787">
    <property type="term" value="F:hydrolase activity"/>
    <property type="evidence" value="ECO:0007669"/>
    <property type="project" value="UniProtKB-KW"/>
</dbReference>
<dbReference type="Gene3D" id="3.40.50.300">
    <property type="entry name" value="P-loop containing nucleotide triphosphate hydrolases"/>
    <property type="match status" value="2"/>
</dbReference>
<protein>
    <recommendedName>
        <fullName evidence="5">HRDC domain-containing protein</fullName>
    </recommendedName>
</protein>
<keyword evidence="4" id="KW-0067">ATP-binding</keyword>
<dbReference type="SUPFAM" id="SSF47819">
    <property type="entry name" value="HRDC-like"/>
    <property type="match status" value="1"/>
</dbReference>
<dbReference type="Proteomes" id="UP000284219">
    <property type="component" value="Unassembled WGS sequence"/>
</dbReference>
<dbReference type="InterPro" id="IPR027417">
    <property type="entry name" value="P-loop_NTPase"/>
</dbReference>
<dbReference type="Gene3D" id="1.10.150.80">
    <property type="entry name" value="HRDC domain"/>
    <property type="match status" value="1"/>
</dbReference>
<dbReference type="GO" id="GO:0003677">
    <property type="term" value="F:DNA binding"/>
    <property type="evidence" value="ECO:0007669"/>
    <property type="project" value="InterPro"/>
</dbReference>
<dbReference type="InterPro" id="IPR000212">
    <property type="entry name" value="DNA_helicase_UvrD/REP"/>
</dbReference>
<dbReference type="GO" id="GO:0000725">
    <property type="term" value="P:recombinational repair"/>
    <property type="evidence" value="ECO:0007669"/>
    <property type="project" value="TreeGrafter"/>
</dbReference>
<evidence type="ECO:0000256" key="2">
    <source>
        <dbReference type="ARBA" id="ARBA00022801"/>
    </source>
</evidence>
<dbReference type="EMBL" id="MCHY01000008">
    <property type="protein sequence ID" value="RKD24548.1"/>
    <property type="molecule type" value="Genomic_DNA"/>
</dbReference>
<name>A0A419SKW0_9BACL</name>
<comment type="caution">
    <text evidence="6">The sequence shown here is derived from an EMBL/GenBank/DDBJ whole genome shotgun (WGS) entry which is preliminary data.</text>
</comment>
<dbReference type="InterPro" id="IPR002121">
    <property type="entry name" value="HRDC_dom"/>
</dbReference>
<dbReference type="Pfam" id="PF13245">
    <property type="entry name" value="AAA_19"/>
    <property type="match status" value="1"/>
</dbReference>
<keyword evidence="2" id="KW-0378">Hydrolase</keyword>
<dbReference type="InterPro" id="IPR014017">
    <property type="entry name" value="DNA_helicase_UvrD-like_C"/>
</dbReference>
<dbReference type="InterPro" id="IPR011528">
    <property type="entry name" value="NERD"/>
</dbReference>
<dbReference type="Pfam" id="PF08378">
    <property type="entry name" value="NERD"/>
    <property type="match status" value="1"/>
</dbReference>
<gene>
    <name evidence="6" type="ORF">BEP19_09205</name>
</gene>
<evidence type="ECO:0000313" key="7">
    <source>
        <dbReference type="Proteomes" id="UP000284219"/>
    </source>
</evidence>
<evidence type="ECO:0000313" key="6">
    <source>
        <dbReference type="EMBL" id="RKD24548.1"/>
    </source>
</evidence>
<dbReference type="SUPFAM" id="SSF52540">
    <property type="entry name" value="P-loop containing nucleoside triphosphate hydrolases"/>
    <property type="match status" value="1"/>
</dbReference>
<evidence type="ECO:0000256" key="3">
    <source>
        <dbReference type="ARBA" id="ARBA00022806"/>
    </source>
</evidence>
<dbReference type="InterPro" id="IPR010997">
    <property type="entry name" value="HRDC-like_sf"/>
</dbReference>
<evidence type="ECO:0000256" key="1">
    <source>
        <dbReference type="ARBA" id="ARBA00022741"/>
    </source>
</evidence>
<dbReference type="PANTHER" id="PTHR11070">
    <property type="entry name" value="UVRD / RECB / PCRA DNA HELICASE FAMILY MEMBER"/>
    <property type="match status" value="1"/>
</dbReference>
<dbReference type="InterPro" id="IPR044876">
    <property type="entry name" value="HRDC_dom_sf"/>
</dbReference>
<evidence type="ECO:0000259" key="5">
    <source>
        <dbReference type="PROSITE" id="PS50967"/>
    </source>
</evidence>
<keyword evidence="3" id="KW-0347">Helicase</keyword>
<keyword evidence="1" id="KW-0547">Nucleotide-binding</keyword>
<evidence type="ECO:0000256" key="4">
    <source>
        <dbReference type="ARBA" id="ARBA00022840"/>
    </source>
</evidence>
<dbReference type="Pfam" id="PF13361">
    <property type="entry name" value="UvrD_C"/>
    <property type="match status" value="1"/>
</dbReference>
<organism evidence="6 7">
    <name type="scientific">Ammoniphilus oxalaticus</name>
    <dbReference type="NCBI Taxonomy" id="66863"/>
    <lineage>
        <taxon>Bacteria</taxon>
        <taxon>Bacillati</taxon>
        <taxon>Bacillota</taxon>
        <taxon>Bacilli</taxon>
        <taxon>Bacillales</taxon>
        <taxon>Paenibacillaceae</taxon>
        <taxon>Aneurinibacillus group</taxon>
        <taxon>Ammoniphilus</taxon>
    </lineage>
</organism>
<feature type="domain" description="HRDC" evidence="5">
    <location>
        <begin position="669"/>
        <end position="749"/>
    </location>
</feature>
<dbReference type="GO" id="GO:0005524">
    <property type="term" value="F:ATP binding"/>
    <property type="evidence" value="ECO:0007669"/>
    <property type="project" value="UniProtKB-KW"/>
</dbReference>
<accession>A0A419SKW0</accession>
<dbReference type="PANTHER" id="PTHR11070:SF2">
    <property type="entry name" value="ATP-DEPENDENT DNA HELICASE SRS2"/>
    <property type="match status" value="1"/>
</dbReference>
<dbReference type="GO" id="GO:0043138">
    <property type="term" value="F:3'-5' DNA helicase activity"/>
    <property type="evidence" value="ECO:0007669"/>
    <property type="project" value="TreeGrafter"/>
</dbReference>
<keyword evidence="7" id="KW-1185">Reference proteome</keyword>
<reference evidence="6 7" key="1">
    <citation type="submission" date="2016-08" db="EMBL/GenBank/DDBJ databases">
        <title>Novel Firmicute Genomes.</title>
        <authorList>
            <person name="Poppleton D.I."/>
            <person name="Gribaldo S."/>
        </authorList>
    </citation>
    <scope>NUCLEOTIDE SEQUENCE [LARGE SCALE GENOMIC DNA]</scope>
    <source>
        <strain evidence="6 7">RAOx-1</strain>
    </source>
</reference>
<sequence>MAQMIPDSIPRQATSGEKLVFKTLKSSLPDDFIVYYEPEVNGRRPDFLIIAPHLGLLVLEVKDYTKNTLVKINKDEWFIQHGEAQLTTVKSPLKQARDNMFHIASYLQKEKSLLTWDGEYKGRLKFPYGYGTVFTRITQAECVEHQIYHINEPHFTLTRDELDLDHDTFSREHFIEKLYGMFPFKHVKRQYLTVEDIETIRFYLFPEVRISAKWNEPRKYREDWLLSLTDLKTMDVHQENLAKQIGEEHRLIRGVAGSGKTLILASRVKTLQMNNPDWKILVLCYNISLATMIRQMIEEKLREPADMIDFISTKNSDKTDHNVEVFHYHGFISKKRIKEDGEMPEGSYPLYDAILIDEGQDFEPEWLNMISKCLNPETKSLLIVEDRAQNIYKRKWNLRKLTGLDFRGRSRYLSINYRNTAEILQFAWRFYEMHTYDGDKTDQSKAEVIPPRQTERTGPEPIVYKASNFEEEVDFVARSIHKLHQEYDIPFSEMIILYRIRRDRNHSYVDILKRVLKQHQLPYFWLSENNETKRQFIKKEESIKISTIDSSKGLDFQAVFVVNLDNMPFVLEEDEEREAALLYIAMTRALEWLFLSYSGVSKYTNYLESVSHVNQPNVKEQLEQELASTVWTEETAATTELEATEIIETEESEQTMAKTSFDVHAFSEENHNPLVFETLRGWRKKRAAANKVPAYTIIENKSLMILATFIPHTQEEFMSLPFFKEKRWEMYGDELLEILKTMKKSTTSLNIFRDTFS</sequence>
<proteinExistence type="predicted"/>